<keyword evidence="3" id="KW-1185">Reference proteome</keyword>
<proteinExistence type="predicted"/>
<accession>Q1IID0</accession>
<evidence type="ECO:0000313" key="3">
    <source>
        <dbReference type="Proteomes" id="UP000002432"/>
    </source>
</evidence>
<feature type="region of interest" description="Disordered" evidence="1">
    <location>
        <begin position="85"/>
        <end position="128"/>
    </location>
</feature>
<protein>
    <submittedName>
        <fullName evidence="2">Uncharacterized protein</fullName>
    </submittedName>
</protein>
<evidence type="ECO:0000256" key="1">
    <source>
        <dbReference type="SAM" id="MobiDB-lite"/>
    </source>
</evidence>
<dbReference type="HOGENOM" id="CLU_1287441_0_0_0"/>
<dbReference type="AlphaFoldDB" id="Q1IID0"/>
<gene>
    <name evidence="2" type="ordered locus">Acid345_4370</name>
</gene>
<name>Q1IID0_KORVE</name>
<dbReference type="Proteomes" id="UP000002432">
    <property type="component" value="Chromosome"/>
</dbReference>
<reference evidence="2 3" key="1">
    <citation type="journal article" date="2009" name="Appl. Environ. Microbiol.">
        <title>Three genomes from the phylum Acidobacteria provide insight into the lifestyles of these microorganisms in soils.</title>
        <authorList>
            <person name="Ward N.L."/>
            <person name="Challacombe J.F."/>
            <person name="Janssen P.H."/>
            <person name="Henrissat B."/>
            <person name="Coutinho P.M."/>
            <person name="Wu M."/>
            <person name="Xie G."/>
            <person name="Haft D.H."/>
            <person name="Sait M."/>
            <person name="Badger J."/>
            <person name="Barabote R.D."/>
            <person name="Bradley B."/>
            <person name="Brettin T.S."/>
            <person name="Brinkac L.M."/>
            <person name="Bruce D."/>
            <person name="Creasy T."/>
            <person name="Daugherty S.C."/>
            <person name="Davidsen T.M."/>
            <person name="DeBoy R.T."/>
            <person name="Detter J.C."/>
            <person name="Dodson R.J."/>
            <person name="Durkin A.S."/>
            <person name="Ganapathy A."/>
            <person name="Gwinn-Giglio M."/>
            <person name="Han C.S."/>
            <person name="Khouri H."/>
            <person name="Kiss H."/>
            <person name="Kothari S.P."/>
            <person name="Madupu R."/>
            <person name="Nelson K.E."/>
            <person name="Nelson W.C."/>
            <person name="Paulsen I."/>
            <person name="Penn K."/>
            <person name="Ren Q."/>
            <person name="Rosovitz M.J."/>
            <person name="Selengut J.D."/>
            <person name="Shrivastava S."/>
            <person name="Sullivan S.A."/>
            <person name="Tapia R."/>
            <person name="Thompson L.S."/>
            <person name="Watkins K.L."/>
            <person name="Yang Q."/>
            <person name="Yu C."/>
            <person name="Zafar N."/>
            <person name="Zhou L."/>
            <person name="Kuske C.R."/>
        </authorList>
    </citation>
    <scope>NUCLEOTIDE SEQUENCE [LARGE SCALE GENOMIC DNA]</scope>
    <source>
        <strain evidence="2 3">Ellin345</strain>
    </source>
</reference>
<dbReference type="KEGG" id="aba:Acid345_4370"/>
<feature type="compositionally biased region" description="Basic and acidic residues" evidence="1">
    <location>
        <begin position="91"/>
        <end position="128"/>
    </location>
</feature>
<sequence>MELRDWASRRKRGGGALRGDRRLGCVAMGGNAAGHGIGGEMAERNGPSFRLRKPEGRFYSRLEIAELKASGRYDELVREAEMRIQAKSKKTNTEAKPRGEEKKPPKKPCEGCNRRPADDDYSHDENGRLLTPRERVRRAQLRVLQKVENILDGNCESAKSGNYSCAKFVLDWSGVSDIRTPLAKPIRKKSVLQALLKKFREEDLGADEPAKSDE</sequence>
<dbReference type="EnsemblBacteria" id="ABF43370">
    <property type="protein sequence ID" value="ABF43370"/>
    <property type="gene ID" value="Acid345_4370"/>
</dbReference>
<organism evidence="2 3">
    <name type="scientific">Koribacter versatilis (strain Ellin345)</name>
    <dbReference type="NCBI Taxonomy" id="204669"/>
    <lineage>
        <taxon>Bacteria</taxon>
        <taxon>Pseudomonadati</taxon>
        <taxon>Acidobacteriota</taxon>
        <taxon>Terriglobia</taxon>
        <taxon>Terriglobales</taxon>
        <taxon>Candidatus Korobacteraceae</taxon>
        <taxon>Candidatus Korobacter</taxon>
    </lineage>
</organism>
<dbReference type="EMBL" id="CP000360">
    <property type="protein sequence ID" value="ABF43370.1"/>
    <property type="molecule type" value="Genomic_DNA"/>
</dbReference>
<feature type="region of interest" description="Disordered" evidence="1">
    <location>
        <begin position="1"/>
        <end position="21"/>
    </location>
</feature>
<evidence type="ECO:0000313" key="2">
    <source>
        <dbReference type="EMBL" id="ABF43370.1"/>
    </source>
</evidence>